<evidence type="ECO:0000313" key="2">
    <source>
        <dbReference type="Proteomes" id="UP001060336"/>
    </source>
</evidence>
<dbReference type="AlphaFoldDB" id="A0A9J7AW22"/>
<name>A0A9J7AW22_9PROT</name>
<protein>
    <submittedName>
        <fullName evidence="1">DUF2336 domain-containing protein</fullName>
    </submittedName>
</protein>
<sequence length="433" mass="47378">MTTKPKRRMSDADRTAYEKAKGIAASTNLAERRRLAEDHLTPPEILFFLAEDDNSEIREAVAANTATPRHADQFLAKDESEDVRSIVARKVAALAPDLSSERRESIRKLTVEVLETLALDHVDRVRAVLADAVKDLPDAPPEMISRVIEVLARDTTISVSGPILEHSPLLADELLVEIIRNEPVAGAIAAISRRQAVSETVSDAVISAEDDAAIAELLGNRSAQIREETLDDLIENATERRVLHRPLVTRPKLLGRHALSLARFVGYALVAELGKRTDLGAEASAQLARELERRLEENPELAGGEQDGDAVLTGRERAKHMYESGTLTESVVLEAVSEGKRPFVLAALELVSGLSEEAVHSLASSVNPKAIVALVWKSGYGMDFALQMQLRLANIPPDKALKPTEDGLFPLSEDQLSWQIELVTEEEEEDDKG</sequence>
<accession>A0A9J7AW22</accession>
<dbReference type="KEGG" id="naci:NUH88_09835"/>
<dbReference type="Pfam" id="PF10098">
    <property type="entry name" value="DUF2336"/>
    <property type="match status" value="1"/>
</dbReference>
<organism evidence="1 2">
    <name type="scientific">Nisaea acidiphila</name>
    <dbReference type="NCBI Taxonomy" id="1862145"/>
    <lineage>
        <taxon>Bacteria</taxon>
        <taxon>Pseudomonadati</taxon>
        <taxon>Pseudomonadota</taxon>
        <taxon>Alphaproteobacteria</taxon>
        <taxon>Rhodospirillales</taxon>
        <taxon>Thalassobaculaceae</taxon>
        <taxon>Nisaea</taxon>
    </lineage>
</organism>
<dbReference type="Gene3D" id="1.25.10.10">
    <property type="entry name" value="Leucine-rich Repeat Variant"/>
    <property type="match status" value="1"/>
</dbReference>
<evidence type="ECO:0000313" key="1">
    <source>
        <dbReference type="EMBL" id="UUX51987.1"/>
    </source>
</evidence>
<dbReference type="EMBL" id="CP102480">
    <property type="protein sequence ID" value="UUX51987.1"/>
    <property type="molecule type" value="Genomic_DNA"/>
</dbReference>
<dbReference type="Proteomes" id="UP001060336">
    <property type="component" value="Chromosome"/>
</dbReference>
<dbReference type="InterPro" id="IPR019285">
    <property type="entry name" value="DUF2336"/>
</dbReference>
<keyword evidence="2" id="KW-1185">Reference proteome</keyword>
<reference evidence="1" key="1">
    <citation type="submission" date="2022-08" db="EMBL/GenBank/DDBJ databases">
        <title>Nisaea acidiphila sp. nov., isolated from a marine algal debris and emended description of the genus Nisaea Urios et al. 2008.</title>
        <authorList>
            <person name="Kwon K."/>
        </authorList>
    </citation>
    <scope>NUCLEOTIDE SEQUENCE</scope>
    <source>
        <strain evidence="1">MEBiC11861</strain>
    </source>
</reference>
<dbReference type="InterPro" id="IPR011989">
    <property type="entry name" value="ARM-like"/>
</dbReference>
<dbReference type="RefSeq" id="WP_257771787.1">
    <property type="nucleotide sequence ID" value="NZ_CP102480.1"/>
</dbReference>
<proteinExistence type="predicted"/>
<gene>
    <name evidence="1" type="ORF">NUH88_09835</name>
</gene>